<protein>
    <recommendedName>
        <fullName evidence="2">Lysozyme inhibitor LprI-like N-terminal domain-containing protein</fullName>
    </recommendedName>
</protein>
<keyword evidence="1" id="KW-0732">Signal</keyword>
<accession>A0A2Z5A0A1</accession>
<dbReference type="Gene3D" id="1.20.1270.180">
    <property type="match status" value="1"/>
</dbReference>
<dbReference type="AlphaFoldDB" id="A0A2Z5A0A1"/>
<evidence type="ECO:0000259" key="2">
    <source>
        <dbReference type="Pfam" id="PF07007"/>
    </source>
</evidence>
<organism evidence="3 4">
    <name type="scientific">Pseudomonas thivervalensis</name>
    <dbReference type="NCBI Taxonomy" id="86265"/>
    <lineage>
        <taxon>Bacteria</taxon>
        <taxon>Pseudomonadati</taxon>
        <taxon>Pseudomonadota</taxon>
        <taxon>Gammaproteobacteria</taxon>
        <taxon>Pseudomonadales</taxon>
        <taxon>Pseudomonadaceae</taxon>
        <taxon>Pseudomonas</taxon>
    </lineage>
</organism>
<proteinExistence type="predicted"/>
<evidence type="ECO:0000313" key="3">
    <source>
        <dbReference type="EMBL" id="AXA63877.1"/>
    </source>
</evidence>
<dbReference type="OrthoDB" id="7340239at2"/>
<dbReference type="InterPro" id="IPR009739">
    <property type="entry name" value="LprI-like_N"/>
</dbReference>
<dbReference type="PROSITE" id="PS51257">
    <property type="entry name" value="PROKAR_LIPOPROTEIN"/>
    <property type="match status" value="1"/>
</dbReference>
<gene>
    <name evidence="3" type="ORF">CEQ51_28675</name>
</gene>
<feature type="domain" description="Lysozyme inhibitor LprI-like N-terminal" evidence="2">
    <location>
        <begin position="23"/>
        <end position="100"/>
    </location>
</feature>
<reference evidence="4" key="1">
    <citation type="journal article" date="2021" name="Front. Microbiol.">
        <title>Genomic Analysis of the 1-Aminocyclopropane-1-Carboxylate Deaminase-Producing Pseudomonas thivervalensis SC5 Reveals Its Multifaceted Roles in Soil and in Beneficial Interactions With Plants.</title>
        <authorList>
            <person name="Nascimento F.X."/>
            <person name="Uron P."/>
            <person name="Glick B.R."/>
            <person name="Giachini A."/>
            <person name="Rossi M.J."/>
        </authorList>
    </citation>
    <scope>NUCLEOTIDE SEQUENCE [LARGE SCALE GENOMIC DNA]</scope>
    <source>
        <strain evidence="4">PLM3</strain>
    </source>
</reference>
<dbReference type="GeneID" id="301222565"/>
<keyword evidence="4" id="KW-1185">Reference proteome</keyword>
<dbReference type="EMBL" id="CP022202">
    <property type="protein sequence ID" value="AXA63877.1"/>
    <property type="molecule type" value="Genomic_DNA"/>
</dbReference>
<sequence>MIKSLLVGALLAMASASASAMSCDNPRNAYDRTYCASLKMVQSDQDINDQYKKTMSALNPDQKKKVKAAQIQWIKNRDSACSNDGLLYLDCANEKTEARIVILKAVERECRAAGCDDAKLSQVE</sequence>
<evidence type="ECO:0000313" key="4">
    <source>
        <dbReference type="Proteomes" id="UP000251666"/>
    </source>
</evidence>
<feature type="chain" id="PRO_5044388549" description="Lysozyme inhibitor LprI-like N-terminal domain-containing protein" evidence="1">
    <location>
        <begin position="21"/>
        <end position="124"/>
    </location>
</feature>
<dbReference type="RefSeq" id="WP_033062452.1">
    <property type="nucleotide sequence ID" value="NZ_CP022201.1"/>
</dbReference>
<dbReference type="Pfam" id="PF07007">
    <property type="entry name" value="LprI"/>
    <property type="match status" value="1"/>
</dbReference>
<evidence type="ECO:0000256" key="1">
    <source>
        <dbReference type="SAM" id="SignalP"/>
    </source>
</evidence>
<feature type="signal peptide" evidence="1">
    <location>
        <begin position="1"/>
        <end position="20"/>
    </location>
</feature>
<name>A0A2Z5A0A1_9PSED</name>
<dbReference type="Proteomes" id="UP000251666">
    <property type="component" value="Chromosome"/>
</dbReference>